<dbReference type="SFLD" id="SFLDG01384">
    <property type="entry name" value="thioether_bond_formation_requi"/>
    <property type="match status" value="1"/>
</dbReference>
<evidence type="ECO:0000259" key="6">
    <source>
        <dbReference type="PROSITE" id="PS51918"/>
    </source>
</evidence>
<dbReference type="RefSeq" id="WP_255911476.1">
    <property type="nucleotide sequence ID" value="NZ_JANFQO010000003.1"/>
</dbReference>
<evidence type="ECO:0000256" key="5">
    <source>
        <dbReference type="ARBA" id="ARBA00023014"/>
    </source>
</evidence>
<dbReference type="PANTHER" id="PTHR43273">
    <property type="entry name" value="ANAEROBIC SULFATASE-MATURATING ENZYME HOMOLOG ASLB-RELATED"/>
    <property type="match status" value="1"/>
</dbReference>
<dbReference type="InterPro" id="IPR013785">
    <property type="entry name" value="Aldolase_TIM"/>
</dbReference>
<feature type="domain" description="Radical SAM core" evidence="6">
    <location>
        <begin position="99"/>
        <end position="330"/>
    </location>
</feature>
<dbReference type="PROSITE" id="PS51918">
    <property type="entry name" value="RADICAL_SAM"/>
    <property type="match status" value="1"/>
</dbReference>
<accession>A0ABT1QMT7</accession>
<dbReference type="NCBIfam" id="TIGR03978">
    <property type="entry name" value="rSAM_paired_1"/>
    <property type="match status" value="1"/>
</dbReference>
<gene>
    <name evidence="7" type="primary">hxsB</name>
    <name evidence="7" type="ORF">NM961_03895</name>
</gene>
<dbReference type="Proteomes" id="UP001165498">
    <property type="component" value="Unassembled WGS sequence"/>
</dbReference>
<dbReference type="PANTHER" id="PTHR43273:SF8">
    <property type="entry name" value="RADICAL SAM DOMAIN PROTEIN"/>
    <property type="match status" value="1"/>
</dbReference>
<evidence type="ECO:0000313" key="8">
    <source>
        <dbReference type="Proteomes" id="UP001165498"/>
    </source>
</evidence>
<name>A0ABT1QMT7_9GAMM</name>
<evidence type="ECO:0000256" key="2">
    <source>
        <dbReference type="ARBA" id="ARBA00022691"/>
    </source>
</evidence>
<dbReference type="Pfam" id="PF04055">
    <property type="entry name" value="Radical_SAM"/>
    <property type="match status" value="1"/>
</dbReference>
<keyword evidence="2" id="KW-0949">S-adenosyl-L-methionine</keyword>
<dbReference type="InterPro" id="IPR024023">
    <property type="entry name" value="rSAM_paired_HxsB"/>
</dbReference>
<keyword evidence="4" id="KW-0408">Iron</keyword>
<dbReference type="EMBL" id="JANFQO010000003">
    <property type="protein sequence ID" value="MCQ4163846.1"/>
    <property type="molecule type" value="Genomic_DNA"/>
</dbReference>
<evidence type="ECO:0000256" key="4">
    <source>
        <dbReference type="ARBA" id="ARBA00023004"/>
    </source>
</evidence>
<keyword evidence="8" id="KW-1185">Reference proteome</keyword>
<dbReference type="SFLD" id="SFLDG01386">
    <property type="entry name" value="main_SPASM_domain-containing"/>
    <property type="match status" value="1"/>
</dbReference>
<keyword evidence="3" id="KW-0479">Metal-binding</keyword>
<dbReference type="SFLD" id="SFLDG01067">
    <property type="entry name" value="SPASM/twitch_domain_containing"/>
    <property type="match status" value="1"/>
</dbReference>
<sequence length="505" mass="56185">MKFRPPEAFKPPAAAGYRLLPFRFGRLSSRPDEVLVTGDSGRFAFLSEADFLAFARHQLAPHSHLALDLEGLDLLHRGDGPIPLDRHAVAWRTRKAFVFEGPSLHLFVVSLRCHHSCQYCQVSRQPEGGAGFDMDEATARAAVDRLFESPARQLTVEFQGGEPLLAFDRIRGIVEDVGERNRTARRTITFVLASTLHGVTAEQLAFFREYRFELSTSLDGPETLHNLNRSLPTRDSYARTMAGVAAAREALGAEHVNALTTLTRASLTQPEAIVDHYVEQSFTSIFLRPLSPYGFAKRGLARQGYSTEEFLTFYRRALAHLIRRNLEGHAISEAYATVLLTSILTPFSHGYMDLRSPAGAGLGVLVYDHTGKVYPSDEARMLAAEGDERFCLGSVHEPYRDLMLSEPMQAILAAGLTEALPGCSDCAFQPYCGADPVDAYARQGDVHGYRPTSAFCARQTGMFELLFGYLREGDPDVLRVFQSWVQRRNPSEMRPERPEVFHAAA</sequence>
<evidence type="ECO:0000313" key="7">
    <source>
        <dbReference type="EMBL" id="MCQ4163846.1"/>
    </source>
</evidence>
<reference evidence="7" key="1">
    <citation type="submission" date="2022-07" db="EMBL/GenBank/DDBJ databases">
        <title>Tahibacter sp., a new gammaproteobacterium isolated from the silt sample collected at pig farm.</title>
        <authorList>
            <person name="Chen H."/>
        </authorList>
    </citation>
    <scope>NUCLEOTIDE SEQUENCE</scope>
    <source>
        <strain evidence="7">P2K</strain>
    </source>
</reference>
<dbReference type="InterPro" id="IPR023867">
    <property type="entry name" value="Sulphatase_maturase_rSAM"/>
</dbReference>
<keyword evidence="5" id="KW-0411">Iron-sulfur</keyword>
<comment type="cofactor">
    <cofactor evidence="1">
        <name>[4Fe-4S] cluster</name>
        <dbReference type="ChEBI" id="CHEBI:49883"/>
    </cofactor>
</comment>
<dbReference type="InterPro" id="IPR058240">
    <property type="entry name" value="rSAM_sf"/>
</dbReference>
<evidence type="ECO:0000256" key="1">
    <source>
        <dbReference type="ARBA" id="ARBA00001966"/>
    </source>
</evidence>
<dbReference type="SUPFAM" id="SSF102114">
    <property type="entry name" value="Radical SAM enzymes"/>
    <property type="match status" value="1"/>
</dbReference>
<comment type="caution">
    <text evidence="7">The sequence shown here is derived from an EMBL/GenBank/DDBJ whole genome shotgun (WGS) entry which is preliminary data.</text>
</comment>
<evidence type="ECO:0000256" key="3">
    <source>
        <dbReference type="ARBA" id="ARBA00022723"/>
    </source>
</evidence>
<dbReference type="SFLD" id="SFLDS00029">
    <property type="entry name" value="Radical_SAM"/>
    <property type="match status" value="1"/>
</dbReference>
<dbReference type="InterPro" id="IPR007197">
    <property type="entry name" value="rSAM"/>
</dbReference>
<organism evidence="7 8">
    <name type="scientific">Tahibacter harae</name>
    <dbReference type="NCBI Taxonomy" id="2963937"/>
    <lineage>
        <taxon>Bacteria</taxon>
        <taxon>Pseudomonadati</taxon>
        <taxon>Pseudomonadota</taxon>
        <taxon>Gammaproteobacteria</taxon>
        <taxon>Lysobacterales</taxon>
        <taxon>Rhodanobacteraceae</taxon>
        <taxon>Tahibacter</taxon>
    </lineage>
</organism>
<proteinExistence type="predicted"/>
<protein>
    <submittedName>
        <fullName evidence="7">His-Xaa-Ser system radical SAM maturase HxsB</fullName>
    </submittedName>
</protein>
<dbReference type="Gene3D" id="3.20.20.70">
    <property type="entry name" value="Aldolase class I"/>
    <property type="match status" value="1"/>
</dbReference>